<evidence type="ECO:0000313" key="3">
    <source>
        <dbReference type="Proteomes" id="UP001241926"/>
    </source>
</evidence>
<proteinExistence type="predicted"/>
<keyword evidence="1" id="KW-0472">Membrane</keyword>
<keyword evidence="1" id="KW-0812">Transmembrane</keyword>
<accession>A0ABT7JAQ7</accession>
<evidence type="ECO:0000313" key="2">
    <source>
        <dbReference type="EMBL" id="MDL2081961.1"/>
    </source>
</evidence>
<gene>
    <name evidence="2" type="ORF">QNN03_36605</name>
</gene>
<organism evidence="2 3">
    <name type="scientific">Streptomyces fuscus</name>
    <dbReference type="NCBI Taxonomy" id="3048495"/>
    <lineage>
        <taxon>Bacteria</taxon>
        <taxon>Bacillati</taxon>
        <taxon>Actinomycetota</taxon>
        <taxon>Actinomycetes</taxon>
        <taxon>Kitasatosporales</taxon>
        <taxon>Streptomycetaceae</taxon>
        <taxon>Streptomyces</taxon>
    </lineage>
</organism>
<protein>
    <submittedName>
        <fullName evidence="2">Uncharacterized protein</fullName>
    </submittedName>
</protein>
<dbReference type="Proteomes" id="UP001241926">
    <property type="component" value="Unassembled WGS sequence"/>
</dbReference>
<evidence type="ECO:0000256" key="1">
    <source>
        <dbReference type="SAM" id="Phobius"/>
    </source>
</evidence>
<feature type="transmembrane region" description="Helical" evidence="1">
    <location>
        <begin position="42"/>
        <end position="63"/>
    </location>
</feature>
<comment type="caution">
    <text evidence="2">The sequence shown here is derived from an EMBL/GenBank/DDBJ whole genome shotgun (WGS) entry which is preliminary data.</text>
</comment>
<keyword evidence="3" id="KW-1185">Reference proteome</keyword>
<keyword evidence="1" id="KW-1133">Transmembrane helix</keyword>
<feature type="transmembrane region" description="Helical" evidence="1">
    <location>
        <begin position="15"/>
        <end position="36"/>
    </location>
</feature>
<sequence length="70" mass="7748">MSSEKKGESPMHNPLAWVVRACFMVLAATIALNLAVEFLRPVLPWIVGGSALGACAWIAVAVVRWRRSRW</sequence>
<name>A0ABT7JAQ7_9ACTN</name>
<dbReference type="EMBL" id="JASJUS010000063">
    <property type="protein sequence ID" value="MDL2081961.1"/>
    <property type="molecule type" value="Genomic_DNA"/>
</dbReference>
<reference evidence="2 3" key="1">
    <citation type="submission" date="2023-05" db="EMBL/GenBank/DDBJ databases">
        <title>Streptomyces fuscus sp. nov., a brown-black pigment producing actinomyces isolated from dry sand of Sea duck farm.</title>
        <authorList>
            <person name="Xie J."/>
            <person name="Shen N."/>
        </authorList>
    </citation>
    <scope>NUCLEOTIDE SEQUENCE [LARGE SCALE GENOMIC DNA]</scope>
    <source>
        <strain evidence="2 3">GXMU-J15</strain>
    </source>
</reference>
<dbReference type="RefSeq" id="WP_285437126.1">
    <property type="nucleotide sequence ID" value="NZ_JASJUS010000063.1"/>
</dbReference>